<dbReference type="STRING" id="1194083.BN12_910012"/>
<evidence type="ECO:0000259" key="1">
    <source>
        <dbReference type="Pfam" id="PF10727"/>
    </source>
</evidence>
<evidence type="ECO:0000313" key="4">
    <source>
        <dbReference type="Proteomes" id="UP000035721"/>
    </source>
</evidence>
<feature type="domain" description="Putative oxidoreductase/dehydrogenase Rossmann-like" evidence="1">
    <location>
        <begin position="7"/>
        <end position="132"/>
    </location>
</feature>
<dbReference type="AlphaFoldDB" id="A0A077M8Q6"/>
<proteinExistence type="predicted"/>
<gene>
    <name evidence="3" type="ORF">BN12_910012</name>
</gene>
<dbReference type="Pfam" id="PF10727">
    <property type="entry name" value="Rossmann-like"/>
    <property type="match status" value="1"/>
</dbReference>
<dbReference type="SUPFAM" id="SSF48179">
    <property type="entry name" value="6-phosphogluconate dehydrogenase C-terminal domain-like"/>
    <property type="match status" value="1"/>
</dbReference>
<sequence length="301" mass="31403">MYRAAVTSAQDRPARLTVGVVGAGRVGSVLGAALAAAGHRVTGVSAVSDASLERAARLLPGIPVKEIPDVVAGAELVLLAVPDDALAALVAGLSATRAWQAGQIVVHTSGLHALEVFAPALDQHVLPLALHPAMTFTGTSLDLDRLRECCFGVTAPEQLRAVAEALVLEVGAEPVWIAESDRGAYHLALAHGANHLVTLVSQALDILASTGVDQPDRVLGPLVRAALDNALRGRDAALTGPVARGDLGTVERHVSIAADQPPDVRPAYVAMALATVERAARDRRLREDQARPIAEFLREQQ</sequence>
<organism evidence="3 4">
    <name type="scientific">Nostocoides japonicum T1-X7</name>
    <dbReference type="NCBI Taxonomy" id="1194083"/>
    <lineage>
        <taxon>Bacteria</taxon>
        <taxon>Bacillati</taxon>
        <taxon>Actinomycetota</taxon>
        <taxon>Actinomycetes</taxon>
        <taxon>Micrococcales</taxon>
        <taxon>Intrasporangiaceae</taxon>
        <taxon>Nostocoides</taxon>
    </lineage>
</organism>
<dbReference type="InterPro" id="IPR036291">
    <property type="entry name" value="NAD(P)-bd_dom_sf"/>
</dbReference>
<dbReference type="SUPFAM" id="SSF51735">
    <property type="entry name" value="NAD(P)-binding Rossmann-fold domains"/>
    <property type="match status" value="1"/>
</dbReference>
<evidence type="ECO:0000313" key="3">
    <source>
        <dbReference type="EMBL" id="CCH80405.1"/>
    </source>
</evidence>
<dbReference type="Pfam" id="PF10728">
    <property type="entry name" value="DUF2520"/>
    <property type="match status" value="1"/>
</dbReference>
<name>A0A077M8Q6_9MICO</name>
<dbReference type="OrthoDB" id="8650434at2"/>
<dbReference type="EMBL" id="CAJB01000427">
    <property type="protein sequence ID" value="CCH80405.1"/>
    <property type="molecule type" value="Genomic_DNA"/>
</dbReference>
<reference evidence="3 4" key="1">
    <citation type="journal article" date="2013" name="ISME J.">
        <title>A metabolic model for members of the genus Tetrasphaera involved in enhanced biological phosphorus removal.</title>
        <authorList>
            <person name="Kristiansen R."/>
            <person name="Nguyen H.T.T."/>
            <person name="Saunders A.M."/>
            <person name="Nielsen J.L."/>
            <person name="Wimmer R."/>
            <person name="Le V.Q."/>
            <person name="McIlroy S.J."/>
            <person name="Petrovski S."/>
            <person name="Seviour R.J."/>
            <person name="Calteau A."/>
            <person name="Nielsen K.L."/>
            <person name="Nielsen P.H."/>
        </authorList>
    </citation>
    <scope>NUCLEOTIDE SEQUENCE [LARGE SCALE GENOMIC DNA]</scope>
    <source>
        <strain evidence="3 4">T1-X7</strain>
    </source>
</reference>
<dbReference type="Proteomes" id="UP000035721">
    <property type="component" value="Unassembled WGS sequence"/>
</dbReference>
<dbReference type="PANTHER" id="PTHR40459">
    <property type="entry name" value="CONSERVED HYPOTHETICAL ALANINE AND LEUCINE RICH PROTEIN"/>
    <property type="match status" value="1"/>
</dbReference>
<dbReference type="RefSeq" id="WP_048552460.1">
    <property type="nucleotide sequence ID" value="NZ_HF570958.1"/>
</dbReference>
<feature type="domain" description="DUF2520" evidence="2">
    <location>
        <begin position="149"/>
        <end position="274"/>
    </location>
</feature>
<dbReference type="InterPro" id="IPR019665">
    <property type="entry name" value="OxRdtase/DH_put_Rossmann_dom"/>
</dbReference>
<dbReference type="InterPro" id="IPR018931">
    <property type="entry name" value="DUF2520"/>
</dbReference>
<evidence type="ECO:0000259" key="2">
    <source>
        <dbReference type="Pfam" id="PF10728"/>
    </source>
</evidence>
<dbReference type="Gene3D" id="1.10.1040.20">
    <property type="entry name" value="ProC-like, C-terminal domain"/>
    <property type="match status" value="1"/>
</dbReference>
<dbReference type="PANTHER" id="PTHR40459:SF1">
    <property type="entry name" value="CONSERVED HYPOTHETICAL ALANINE AND LEUCINE RICH PROTEIN"/>
    <property type="match status" value="1"/>
</dbReference>
<keyword evidence="4" id="KW-1185">Reference proteome</keyword>
<comment type="caution">
    <text evidence="3">The sequence shown here is derived from an EMBL/GenBank/DDBJ whole genome shotgun (WGS) entry which is preliminary data.</text>
</comment>
<dbReference type="Gene3D" id="3.40.50.720">
    <property type="entry name" value="NAD(P)-binding Rossmann-like Domain"/>
    <property type="match status" value="1"/>
</dbReference>
<protein>
    <submittedName>
        <fullName evidence="3">Uncharacterized protein</fullName>
    </submittedName>
</protein>
<dbReference type="InterPro" id="IPR037108">
    <property type="entry name" value="TM1727-like_C_sf"/>
</dbReference>
<accession>A0A077M8Q6</accession>
<dbReference type="InterPro" id="IPR008927">
    <property type="entry name" value="6-PGluconate_DH-like_C_sf"/>
</dbReference>